<keyword evidence="2" id="KW-0676">Redox-active center</keyword>
<dbReference type="PANTHER" id="PTHR43110">
    <property type="entry name" value="THIOL PEROXIDASE"/>
    <property type="match status" value="1"/>
</dbReference>
<dbReference type="Proteomes" id="UP001595907">
    <property type="component" value="Unassembled WGS sequence"/>
</dbReference>
<dbReference type="InterPro" id="IPR024706">
    <property type="entry name" value="Peroxiredoxin_AhpC-typ"/>
</dbReference>
<accession>A0ABV8QRB8</accession>
<evidence type="ECO:0000313" key="4">
    <source>
        <dbReference type="EMBL" id="MFC4262297.1"/>
    </source>
</evidence>
<keyword evidence="1" id="KW-0560">Oxidoreductase</keyword>
<protein>
    <submittedName>
        <fullName evidence="4">Redoxin domain-containing protein</fullName>
    </submittedName>
</protein>
<dbReference type="InterPro" id="IPR000866">
    <property type="entry name" value="AhpC/TSA"/>
</dbReference>
<dbReference type="Gene3D" id="3.40.30.10">
    <property type="entry name" value="Glutaredoxin"/>
    <property type="match status" value="1"/>
</dbReference>
<dbReference type="InterPro" id="IPR050455">
    <property type="entry name" value="Tpx_Peroxidase_subfamily"/>
</dbReference>
<dbReference type="EMBL" id="JBHSCZ010000001">
    <property type="protein sequence ID" value="MFC4262297.1"/>
    <property type="molecule type" value="Genomic_DNA"/>
</dbReference>
<comment type="caution">
    <text evidence="4">The sequence shown here is derived from an EMBL/GenBank/DDBJ whole genome shotgun (WGS) entry which is preliminary data.</text>
</comment>
<dbReference type="PIRSF" id="PIRSF000239">
    <property type="entry name" value="AHPC"/>
    <property type="match status" value="1"/>
</dbReference>
<sequence length="158" mass="17253">MALQIGSTAPDFSLFDSGMKKVNLADFKGQKNVLLLFFPMAFTGVCTAELCGVRDDIAKYENANAAVLGISVDSVFTLAKYKEEQSYNFPLLSDFNKEVSTAYESIYASFTNMAMKGVSKRSAFIIDKQGIIQYAEVLESAGDVPNFEAINTTLAHLS</sequence>
<dbReference type="PANTHER" id="PTHR43110:SF1">
    <property type="entry name" value="THIOL PEROXIDASE"/>
    <property type="match status" value="1"/>
</dbReference>
<dbReference type="PROSITE" id="PS51352">
    <property type="entry name" value="THIOREDOXIN_2"/>
    <property type="match status" value="1"/>
</dbReference>
<evidence type="ECO:0000259" key="3">
    <source>
        <dbReference type="PROSITE" id="PS51352"/>
    </source>
</evidence>
<evidence type="ECO:0000256" key="2">
    <source>
        <dbReference type="ARBA" id="ARBA00023284"/>
    </source>
</evidence>
<dbReference type="InterPro" id="IPR036249">
    <property type="entry name" value="Thioredoxin-like_sf"/>
</dbReference>
<keyword evidence="5" id="KW-1185">Reference proteome</keyword>
<dbReference type="InterPro" id="IPR013766">
    <property type="entry name" value="Thioredoxin_domain"/>
</dbReference>
<dbReference type="Pfam" id="PF00578">
    <property type="entry name" value="AhpC-TSA"/>
    <property type="match status" value="1"/>
</dbReference>
<evidence type="ECO:0000313" key="5">
    <source>
        <dbReference type="Proteomes" id="UP001595907"/>
    </source>
</evidence>
<feature type="domain" description="Thioredoxin" evidence="3">
    <location>
        <begin position="3"/>
        <end position="158"/>
    </location>
</feature>
<dbReference type="SUPFAM" id="SSF52833">
    <property type="entry name" value="Thioredoxin-like"/>
    <property type="match status" value="1"/>
</dbReference>
<name>A0ABV8QRB8_9BACT</name>
<proteinExistence type="predicted"/>
<organism evidence="4 5">
    <name type="scientific">Ferruginibacter yonginensis</name>
    <dbReference type="NCBI Taxonomy" id="1310416"/>
    <lineage>
        <taxon>Bacteria</taxon>
        <taxon>Pseudomonadati</taxon>
        <taxon>Bacteroidota</taxon>
        <taxon>Chitinophagia</taxon>
        <taxon>Chitinophagales</taxon>
        <taxon>Chitinophagaceae</taxon>
        <taxon>Ferruginibacter</taxon>
    </lineage>
</organism>
<evidence type="ECO:0000256" key="1">
    <source>
        <dbReference type="ARBA" id="ARBA00023002"/>
    </source>
</evidence>
<dbReference type="RefSeq" id="WP_379707655.1">
    <property type="nucleotide sequence ID" value="NZ_JBHSCZ010000001.1"/>
</dbReference>
<gene>
    <name evidence="4" type="ORF">ACFOWM_05385</name>
</gene>
<reference evidence="5" key="1">
    <citation type="journal article" date="2019" name="Int. J. Syst. Evol. Microbiol.">
        <title>The Global Catalogue of Microorganisms (GCM) 10K type strain sequencing project: providing services to taxonomists for standard genome sequencing and annotation.</title>
        <authorList>
            <consortium name="The Broad Institute Genomics Platform"/>
            <consortium name="The Broad Institute Genome Sequencing Center for Infectious Disease"/>
            <person name="Wu L."/>
            <person name="Ma J."/>
        </authorList>
    </citation>
    <scope>NUCLEOTIDE SEQUENCE [LARGE SCALE GENOMIC DNA]</scope>
    <source>
        <strain evidence="5">CECT 8289</strain>
    </source>
</reference>